<dbReference type="Gene3D" id="1.10.287.130">
    <property type="match status" value="1"/>
</dbReference>
<dbReference type="EMBL" id="LCLG01000002">
    <property type="protein sequence ID" value="KKU12358.1"/>
    <property type="molecule type" value="Genomic_DNA"/>
</dbReference>
<evidence type="ECO:0000256" key="5">
    <source>
        <dbReference type="ARBA" id="ARBA00022777"/>
    </source>
</evidence>
<dbReference type="InterPro" id="IPR036890">
    <property type="entry name" value="HATPase_C_sf"/>
</dbReference>
<dbReference type="SUPFAM" id="SSF55781">
    <property type="entry name" value="GAF domain-like"/>
    <property type="match status" value="1"/>
</dbReference>
<dbReference type="InterPro" id="IPR036097">
    <property type="entry name" value="HisK_dim/P_sf"/>
</dbReference>
<dbReference type="InterPro" id="IPR003661">
    <property type="entry name" value="HisK_dim/P_dom"/>
</dbReference>
<dbReference type="InterPro" id="IPR005467">
    <property type="entry name" value="His_kinase_dom"/>
</dbReference>
<evidence type="ECO:0000256" key="3">
    <source>
        <dbReference type="ARBA" id="ARBA00022553"/>
    </source>
</evidence>
<evidence type="ECO:0000259" key="9">
    <source>
        <dbReference type="PROSITE" id="PS50109"/>
    </source>
</evidence>
<dbReference type="EC" id="2.7.13.3" evidence="2"/>
<dbReference type="CDD" id="cd00082">
    <property type="entry name" value="HisKA"/>
    <property type="match status" value="1"/>
</dbReference>
<dbReference type="SMART" id="SM00388">
    <property type="entry name" value="HisKA"/>
    <property type="match status" value="1"/>
</dbReference>
<dbReference type="PANTHER" id="PTHR43711">
    <property type="entry name" value="TWO-COMPONENT HISTIDINE KINASE"/>
    <property type="match status" value="1"/>
</dbReference>
<dbReference type="Proteomes" id="UP000034653">
    <property type="component" value="Unassembled WGS sequence"/>
</dbReference>
<dbReference type="InterPro" id="IPR004358">
    <property type="entry name" value="Sig_transdc_His_kin-like_C"/>
</dbReference>
<dbReference type="SUPFAM" id="SSF47384">
    <property type="entry name" value="Homodimeric domain of signal transducing histidine kinase"/>
    <property type="match status" value="1"/>
</dbReference>
<dbReference type="InterPro" id="IPR029016">
    <property type="entry name" value="GAF-like_dom_sf"/>
</dbReference>
<keyword evidence="4" id="KW-0808">Transferase</keyword>
<keyword evidence="6" id="KW-0902">Two-component regulatory system</keyword>
<sequence length="453" mass="51054">MKSIYRTTPESKETIEALWKLAKVILDTLDFKDVVTKIVESLLSELNYLKLGYRIIVLVLKDEDDNVLKRVSLSKTSEAEKLLEATTIPFPKMDVPLTALDNLIVKAFNDQKPYYTNNWPDILTPPFSKEESFSYQKLVEVKTSMVYPVIVKGRALGVLIFSLVKTIDDVSQEEKDLIGGFTDIVGLAVQNAQLYTALEDSSKKLENLNKKLRELDIQKDEFVSMAAHELRSPMTAIKGYLSMVLEGDMGDIPDKARGFLADANAINERLIRLVNNMLNVSRIEEGRLVYQLEKINLTRIARTVFDTFRAEADRKGLQISIEIPEKISDEIYVDPDKINEVIANLVSNAVKYTDHGFVKIILSNPLPDWVRVEVADSGPGISKEEQKRLFRKFYRIESTSGKTIGTGLGLYICKLLIEKFNGTIGLDSGDGTGSTFWFELPLARAKERLPESS</sequence>
<dbReference type="SMART" id="SM00387">
    <property type="entry name" value="HATPase_c"/>
    <property type="match status" value="1"/>
</dbReference>
<evidence type="ECO:0000256" key="2">
    <source>
        <dbReference type="ARBA" id="ARBA00012438"/>
    </source>
</evidence>
<dbReference type="InterPro" id="IPR003594">
    <property type="entry name" value="HATPase_dom"/>
</dbReference>
<evidence type="ECO:0000313" key="11">
    <source>
        <dbReference type="Proteomes" id="UP000034653"/>
    </source>
</evidence>
<keyword evidence="8" id="KW-0175">Coiled coil</keyword>
<evidence type="ECO:0000256" key="7">
    <source>
        <dbReference type="ARBA" id="ARBA00023136"/>
    </source>
</evidence>
<evidence type="ECO:0000256" key="6">
    <source>
        <dbReference type="ARBA" id="ARBA00023012"/>
    </source>
</evidence>
<keyword evidence="3" id="KW-0597">Phosphoprotein</keyword>
<dbReference type="SMART" id="SM00065">
    <property type="entry name" value="GAF"/>
    <property type="match status" value="1"/>
</dbReference>
<dbReference type="SUPFAM" id="SSF55874">
    <property type="entry name" value="ATPase domain of HSP90 chaperone/DNA topoisomerase II/histidine kinase"/>
    <property type="match status" value="1"/>
</dbReference>
<keyword evidence="5 10" id="KW-0418">Kinase</keyword>
<dbReference type="PRINTS" id="PR00344">
    <property type="entry name" value="BCTRLSENSOR"/>
</dbReference>
<feature type="coiled-coil region" evidence="8">
    <location>
        <begin position="191"/>
        <end position="225"/>
    </location>
</feature>
<dbReference type="FunFam" id="3.30.565.10:FF:000006">
    <property type="entry name" value="Sensor histidine kinase WalK"/>
    <property type="match status" value="1"/>
</dbReference>
<organism evidence="10 11">
    <name type="scientific">Candidatus Woesebacteria bacterium GW2011_GWA1_45_8</name>
    <dbReference type="NCBI Taxonomy" id="1618559"/>
    <lineage>
        <taxon>Bacteria</taxon>
        <taxon>Candidatus Woeseibacteriota</taxon>
    </lineage>
</organism>
<dbReference type="PANTHER" id="PTHR43711:SF31">
    <property type="entry name" value="HISTIDINE KINASE"/>
    <property type="match status" value="1"/>
</dbReference>
<evidence type="ECO:0000256" key="1">
    <source>
        <dbReference type="ARBA" id="ARBA00000085"/>
    </source>
</evidence>
<dbReference type="Pfam" id="PF00512">
    <property type="entry name" value="HisKA"/>
    <property type="match status" value="1"/>
</dbReference>
<keyword evidence="7" id="KW-0472">Membrane</keyword>
<evidence type="ECO:0000313" key="10">
    <source>
        <dbReference type="EMBL" id="KKU12358.1"/>
    </source>
</evidence>
<dbReference type="InterPro" id="IPR050736">
    <property type="entry name" value="Sensor_HK_Regulatory"/>
</dbReference>
<feature type="domain" description="Histidine kinase" evidence="9">
    <location>
        <begin position="225"/>
        <end position="444"/>
    </location>
</feature>
<name>A0A0G1Q3U4_9BACT</name>
<dbReference type="FunFam" id="1.10.287.130:FF:000001">
    <property type="entry name" value="Two-component sensor histidine kinase"/>
    <property type="match status" value="1"/>
</dbReference>
<dbReference type="InterPro" id="IPR003018">
    <property type="entry name" value="GAF"/>
</dbReference>
<dbReference type="Pfam" id="PF02518">
    <property type="entry name" value="HATPase_c"/>
    <property type="match status" value="1"/>
</dbReference>
<dbReference type="GO" id="GO:0000155">
    <property type="term" value="F:phosphorelay sensor kinase activity"/>
    <property type="evidence" value="ECO:0007669"/>
    <property type="project" value="InterPro"/>
</dbReference>
<gene>
    <name evidence="10" type="ORF">UX19_C0002G0065</name>
</gene>
<dbReference type="Gene3D" id="3.30.565.10">
    <property type="entry name" value="Histidine kinase-like ATPase, C-terminal domain"/>
    <property type="match status" value="1"/>
</dbReference>
<dbReference type="PROSITE" id="PS50109">
    <property type="entry name" value="HIS_KIN"/>
    <property type="match status" value="1"/>
</dbReference>
<reference evidence="10 11" key="1">
    <citation type="journal article" date="2015" name="Nature">
        <title>rRNA introns, odd ribosomes, and small enigmatic genomes across a large radiation of phyla.</title>
        <authorList>
            <person name="Brown C.T."/>
            <person name="Hug L.A."/>
            <person name="Thomas B.C."/>
            <person name="Sharon I."/>
            <person name="Castelle C.J."/>
            <person name="Singh A."/>
            <person name="Wilkins M.J."/>
            <person name="Williams K.H."/>
            <person name="Banfield J.F."/>
        </authorList>
    </citation>
    <scope>NUCLEOTIDE SEQUENCE [LARGE SCALE GENOMIC DNA]</scope>
</reference>
<dbReference type="AlphaFoldDB" id="A0A0G1Q3U4"/>
<protein>
    <recommendedName>
        <fullName evidence="2">histidine kinase</fullName>
        <ecNumber evidence="2">2.7.13.3</ecNumber>
    </recommendedName>
</protein>
<proteinExistence type="predicted"/>
<accession>A0A0G1Q3U4</accession>
<dbReference type="Gene3D" id="3.30.450.40">
    <property type="match status" value="1"/>
</dbReference>
<evidence type="ECO:0000256" key="8">
    <source>
        <dbReference type="SAM" id="Coils"/>
    </source>
</evidence>
<comment type="caution">
    <text evidence="10">The sequence shown here is derived from an EMBL/GenBank/DDBJ whole genome shotgun (WGS) entry which is preliminary data.</text>
</comment>
<evidence type="ECO:0000256" key="4">
    <source>
        <dbReference type="ARBA" id="ARBA00022679"/>
    </source>
</evidence>
<comment type="catalytic activity">
    <reaction evidence="1">
        <text>ATP + protein L-histidine = ADP + protein N-phospho-L-histidine.</text>
        <dbReference type="EC" id="2.7.13.3"/>
    </reaction>
</comment>